<feature type="compositionally biased region" description="Acidic residues" evidence="1">
    <location>
        <begin position="166"/>
        <end position="175"/>
    </location>
</feature>
<dbReference type="RefSeq" id="WP_310899060.1">
    <property type="nucleotide sequence ID" value="NZ_JAMQOS010000001.1"/>
</dbReference>
<evidence type="ECO:0000313" key="2">
    <source>
        <dbReference type="EMBL" id="MDS0281223.1"/>
    </source>
</evidence>
<dbReference type="Gene3D" id="1.10.510.10">
    <property type="entry name" value="Transferase(Phosphotransferase) domain 1"/>
    <property type="match status" value="1"/>
</dbReference>
<feature type="region of interest" description="Disordered" evidence="1">
    <location>
        <begin position="164"/>
        <end position="207"/>
    </location>
</feature>
<accession>A0ABU2FKI4</accession>
<dbReference type="SUPFAM" id="SSF56112">
    <property type="entry name" value="Protein kinase-like (PK-like)"/>
    <property type="match status" value="1"/>
</dbReference>
<reference evidence="2 3" key="1">
    <citation type="submission" date="2022-06" db="EMBL/GenBank/DDBJ databases">
        <title>Halomicroarcula sp. a new haloarchaeum isolate from saline soil.</title>
        <authorList>
            <person name="Strakova D."/>
            <person name="Galisteo C."/>
            <person name="Sanchez-Porro C."/>
            <person name="Ventosa A."/>
        </authorList>
    </citation>
    <scope>NUCLEOTIDE SEQUENCE [LARGE SCALE GENOMIC DNA]</scope>
    <source>
        <strain evidence="2 3">S3CR25-11</strain>
    </source>
</reference>
<proteinExistence type="predicted"/>
<protein>
    <recommendedName>
        <fullName evidence="4">Protein kinase domain-containing protein</fullName>
    </recommendedName>
</protein>
<evidence type="ECO:0000313" key="3">
    <source>
        <dbReference type="Proteomes" id="UP001268864"/>
    </source>
</evidence>
<evidence type="ECO:0000256" key="1">
    <source>
        <dbReference type="SAM" id="MobiDB-lite"/>
    </source>
</evidence>
<name>A0ABU2FKI4_9EURY</name>
<dbReference type="EMBL" id="JAMQOS010000001">
    <property type="protein sequence ID" value="MDS0281223.1"/>
    <property type="molecule type" value="Genomic_DNA"/>
</dbReference>
<keyword evidence="3" id="KW-1185">Reference proteome</keyword>
<organism evidence="2 3">
    <name type="scientific">Haloarcula onubensis</name>
    <dbReference type="NCBI Taxonomy" id="2950539"/>
    <lineage>
        <taxon>Archaea</taxon>
        <taxon>Methanobacteriati</taxon>
        <taxon>Methanobacteriota</taxon>
        <taxon>Stenosarchaea group</taxon>
        <taxon>Halobacteria</taxon>
        <taxon>Halobacteriales</taxon>
        <taxon>Haloarculaceae</taxon>
        <taxon>Haloarcula</taxon>
    </lineage>
</organism>
<gene>
    <name evidence="2" type="ORF">NDI86_03750</name>
</gene>
<comment type="caution">
    <text evidence="2">The sequence shown here is derived from an EMBL/GenBank/DDBJ whole genome shotgun (WGS) entry which is preliminary data.</text>
</comment>
<evidence type="ECO:0008006" key="4">
    <source>
        <dbReference type="Google" id="ProtNLM"/>
    </source>
</evidence>
<dbReference type="InterPro" id="IPR011009">
    <property type="entry name" value="Kinase-like_dom_sf"/>
</dbReference>
<sequence length="452" mass="48997">MQPEVPRRPPLEIVKQGSLWVVEDYRKGSRNGETHATHDSQLSALRYAKSKMEADRRPCLVRWDSPRSVGALYWNPLFEQLTVERDDLVGGWTVVPDAGTCAMTVAPSREEAADRATKLQRLYDFKRLRVYDGRGEEYEERDHRFLRHDITRSGVRFDPDAVAEVPEPEEPDEPEPGTAGGASPEEPAGPSDVGTVGPASPGQLGASVPDVTQVEFTDTDGAVHRYSTPWHGGTDAQIVTVSRKYATDDGVPEAFAEAFERWQAHDGAPHVATIHESGTDPTSWVAYRVGAHTLADVGTELPARTRVDVLGDVADAAAAVGGASTPLCGLVPENVHLLEAGGDRRATVANWGIEWAVRDAVGLAHDGPFLAPEQREGRLTATTDVYQTGAVAYWLLCERRPPASASQPGDIPRPIQGVSSRVKPHLARALAADPDERQHSVAALYRSLAEAV</sequence>
<dbReference type="Proteomes" id="UP001268864">
    <property type="component" value="Unassembled WGS sequence"/>
</dbReference>